<dbReference type="GeneID" id="30983118"/>
<evidence type="ECO:0000256" key="6">
    <source>
        <dbReference type="ARBA" id="ARBA00023136"/>
    </source>
</evidence>
<feature type="transmembrane region" description="Helical" evidence="8">
    <location>
        <begin position="268"/>
        <end position="292"/>
    </location>
</feature>
<feature type="transmembrane region" description="Helical" evidence="8">
    <location>
        <begin position="38"/>
        <end position="56"/>
    </location>
</feature>
<evidence type="ECO:0000256" key="7">
    <source>
        <dbReference type="SAM" id="MobiDB-lite"/>
    </source>
</evidence>
<evidence type="ECO:0000256" key="3">
    <source>
        <dbReference type="ARBA" id="ARBA00022597"/>
    </source>
</evidence>
<organism evidence="9 10">
    <name type="scientific">Suhomyces tanzawaensis NRRL Y-17324</name>
    <dbReference type="NCBI Taxonomy" id="984487"/>
    <lineage>
        <taxon>Eukaryota</taxon>
        <taxon>Fungi</taxon>
        <taxon>Dikarya</taxon>
        <taxon>Ascomycota</taxon>
        <taxon>Saccharomycotina</taxon>
        <taxon>Pichiomycetes</taxon>
        <taxon>Debaryomycetaceae</taxon>
        <taxon>Suhomyces</taxon>
    </lineage>
</organism>
<keyword evidence="4 8" id="KW-0812">Transmembrane</keyword>
<gene>
    <name evidence="9" type="ORF">CANTADRAFT_4359</name>
</gene>
<name>A0A1E4SS75_9ASCO</name>
<sequence length="367" mass="40867">MLSLFISDLLLVAFPLFGGCCLNVFVLEQLLANSSHPLGTAITFAQFLFIAVASWPSQIDPQSSSWKRLWLPPSHIPIHKWFYYVVMFFTVSLLNNLVLKYNISIPLHTIFRSSSTVITMAVGYLFGGKCYNRGQVLSCLIMSLGAILATFRSGSGTSHANSQFVLGVVLLIALSILASLMSLYNESLFRQYGNHWQESLFYTHFLGLPLFLLVGPDLKREFLVIWNDQKVYEIGQFSVKKQAANLLINMVSQYVCIRSVSKLAGKTLALTVSIVLLVRKFVSLIISVVWFGNAIGSNGAWGAVLVFVGTVYYALASGTRPSKKAPIQDKSRKDVSIQNEPRKDLPAGTKRNADRSQQIEALRRRQT</sequence>
<accession>A0A1E4SS75</accession>
<evidence type="ECO:0000256" key="1">
    <source>
        <dbReference type="ARBA" id="ARBA00004127"/>
    </source>
</evidence>
<dbReference type="NCBIfam" id="TIGR00803">
    <property type="entry name" value="nst"/>
    <property type="match status" value="1"/>
</dbReference>
<dbReference type="Pfam" id="PF08449">
    <property type="entry name" value="UAA"/>
    <property type="match status" value="1"/>
</dbReference>
<protein>
    <submittedName>
        <fullName evidence="9">Golgi uridine diphosphate-N acetylglucosamine transporter</fullName>
    </submittedName>
</protein>
<dbReference type="PANTHER" id="PTHR10778:SF4">
    <property type="entry name" value="NUCLEOTIDE SUGAR TRANSPORTER SLC35B4"/>
    <property type="match status" value="1"/>
</dbReference>
<feature type="compositionally biased region" description="Basic and acidic residues" evidence="7">
    <location>
        <begin position="326"/>
        <end position="345"/>
    </location>
</feature>
<dbReference type="InterPro" id="IPR037185">
    <property type="entry name" value="EmrE-like"/>
</dbReference>
<evidence type="ECO:0000313" key="9">
    <source>
        <dbReference type="EMBL" id="ODV82351.1"/>
    </source>
</evidence>
<dbReference type="GO" id="GO:0006031">
    <property type="term" value="P:chitin biosynthetic process"/>
    <property type="evidence" value="ECO:0007669"/>
    <property type="project" value="EnsemblFungi"/>
</dbReference>
<evidence type="ECO:0000256" key="8">
    <source>
        <dbReference type="SAM" id="Phobius"/>
    </source>
</evidence>
<comment type="subcellular location">
    <subcellularLocation>
        <location evidence="1">Endomembrane system</location>
        <topology evidence="1">Multi-pass membrane protein</topology>
    </subcellularLocation>
</comment>
<feature type="transmembrane region" description="Helical" evidence="8">
    <location>
        <begin position="6"/>
        <end position="26"/>
    </location>
</feature>
<keyword evidence="10" id="KW-1185">Reference proteome</keyword>
<dbReference type="OrthoDB" id="999962at2759"/>
<keyword evidence="3" id="KW-0762">Sugar transport</keyword>
<dbReference type="PANTHER" id="PTHR10778">
    <property type="entry name" value="SOLUTE CARRIER FAMILY 35 MEMBER B"/>
    <property type="match status" value="1"/>
</dbReference>
<evidence type="ECO:0000313" key="10">
    <source>
        <dbReference type="Proteomes" id="UP000094285"/>
    </source>
</evidence>
<dbReference type="GO" id="GO:0005462">
    <property type="term" value="F:UDP-N-acetylglucosamine transmembrane transporter activity"/>
    <property type="evidence" value="ECO:0007669"/>
    <property type="project" value="EnsemblFungi"/>
</dbReference>
<evidence type="ECO:0000256" key="5">
    <source>
        <dbReference type="ARBA" id="ARBA00022989"/>
    </source>
</evidence>
<feature type="transmembrane region" description="Helical" evidence="8">
    <location>
        <begin position="81"/>
        <end position="98"/>
    </location>
</feature>
<dbReference type="AlphaFoldDB" id="A0A1E4SS75"/>
<keyword evidence="5 8" id="KW-1133">Transmembrane helix</keyword>
<feature type="transmembrane region" description="Helical" evidence="8">
    <location>
        <begin position="163"/>
        <end position="184"/>
    </location>
</feature>
<reference evidence="10" key="1">
    <citation type="submission" date="2016-05" db="EMBL/GenBank/DDBJ databases">
        <title>Comparative genomics of biotechnologically important yeasts.</title>
        <authorList>
            <consortium name="DOE Joint Genome Institute"/>
            <person name="Riley R."/>
            <person name="Haridas S."/>
            <person name="Wolfe K.H."/>
            <person name="Lopes M.R."/>
            <person name="Hittinger C.T."/>
            <person name="Goker M."/>
            <person name="Salamov A."/>
            <person name="Wisecaver J."/>
            <person name="Long T.M."/>
            <person name="Aerts A.L."/>
            <person name="Barry K."/>
            <person name="Choi C."/>
            <person name="Clum A."/>
            <person name="Coughlan A.Y."/>
            <person name="Deshpande S."/>
            <person name="Douglass A.P."/>
            <person name="Hanson S.J."/>
            <person name="Klenk H.-P."/>
            <person name="Labutti K."/>
            <person name="Lapidus A."/>
            <person name="Lindquist E."/>
            <person name="Lipzen A."/>
            <person name="Meier-Kolthoff J.P."/>
            <person name="Ohm R.A."/>
            <person name="Otillar R.P."/>
            <person name="Pangilinan J."/>
            <person name="Peng Y."/>
            <person name="Rokas A."/>
            <person name="Rosa C.A."/>
            <person name="Scheuner C."/>
            <person name="Sibirny A.A."/>
            <person name="Slot J.C."/>
            <person name="Stielow J.B."/>
            <person name="Sun H."/>
            <person name="Kurtzman C.P."/>
            <person name="Blackwell M."/>
            <person name="Grigoriev I.V."/>
            <person name="Jeffries T.W."/>
        </authorList>
    </citation>
    <scope>NUCLEOTIDE SEQUENCE [LARGE SCALE GENOMIC DNA]</scope>
    <source>
        <strain evidence="10">NRRL Y-17324</strain>
    </source>
</reference>
<dbReference type="Proteomes" id="UP000094285">
    <property type="component" value="Unassembled WGS sequence"/>
</dbReference>
<dbReference type="GO" id="GO:0015786">
    <property type="term" value="P:UDP-glucose transmembrane transport"/>
    <property type="evidence" value="ECO:0007669"/>
    <property type="project" value="EnsemblFungi"/>
</dbReference>
<feature type="transmembrane region" description="Helical" evidence="8">
    <location>
        <begin position="298"/>
        <end position="315"/>
    </location>
</feature>
<dbReference type="SUPFAM" id="SSF103481">
    <property type="entry name" value="Multidrug resistance efflux transporter EmrE"/>
    <property type="match status" value="1"/>
</dbReference>
<dbReference type="InterPro" id="IPR013657">
    <property type="entry name" value="SCL35B1-4/HUT1"/>
</dbReference>
<dbReference type="STRING" id="984487.A0A1E4SS75"/>
<keyword evidence="2" id="KW-0813">Transport</keyword>
<keyword evidence="6 8" id="KW-0472">Membrane</keyword>
<feature type="transmembrane region" description="Helical" evidence="8">
    <location>
        <begin position="133"/>
        <end position="151"/>
    </location>
</feature>
<proteinExistence type="predicted"/>
<dbReference type="RefSeq" id="XP_020067473.1">
    <property type="nucleotide sequence ID" value="XM_020208982.1"/>
</dbReference>
<evidence type="ECO:0000256" key="4">
    <source>
        <dbReference type="ARBA" id="ARBA00022692"/>
    </source>
</evidence>
<dbReference type="GO" id="GO:0000139">
    <property type="term" value="C:Golgi membrane"/>
    <property type="evidence" value="ECO:0007669"/>
    <property type="project" value="TreeGrafter"/>
</dbReference>
<feature type="region of interest" description="Disordered" evidence="7">
    <location>
        <begin position="321"/>
        <end position="367"/>
    </location>
</feature>
<evidence type="ECO:0000256" key="2">
    <source>
        <dbReference type="ARBA" id="ARBA00022448"/>
    </source>
</evidence>
<dbReference type="GO" id="GO:0005789">
    <property type="term" value="C:endoplasmic reticulum membrane"/>
    <property type="evidence" value="ECO:0007669"/>
    <property type="project" value="TreeGrafter"/>
</dbReference>
<dbReference type="GO" id="GO:0005464">
    <property type="term" value="F:UDP-xylose transmembrane transporter activity"/>
    <property type="evidence" value="ECO:0007669"/>
    <property type="project" value="TreeGrafter"/>
</dbReference>
<dbReference type="EMBL" id="KV453909">
    <property type="protein sequence ID" value="ODV82351.1"/>
    <property type="molecule type" value="Genomic_DNA"/>
</dbReference>